<dbReference type="SUPFAM" id="SSF50118">
    <property type="entry name" value="Cell growth inhibitor/plasmid maintenance toxic component"/>
    <property type="match status" value="1"/>
</dbReference>
<dbReference type="Proteomes" id="UP000005496">
    <property type="component" value="Unassembled WGS sequence"/>
</dbReference>
<dbReference type="RefSeq" id="WP_008871871.1">
    <property type="nucleotide sequence ID" value="NZ_ACJN02000005.1"/>
</dbReference>
<dbReference type="OrthoDB" id="9813449at2"/>
<evidence type="ECO:0008006" key="3">
    <source>
        <dbReference type="Google" id="ProtNLM"/>
    </source>
</evidence>
<dbReference type="InterPro" id="IPR011067">
    <property type="entry name" value="Plasmid_toxin/cell-grow_inhib"/>
</dbReference>
<dbReference type="EMBL" id="ACJN02000005">
    <property type="protein sequence ID" value="EFI32781.1"/>
    <property type="molecule type" value="Genomic_DNA"/>
</dbReference>
<dbReference type="Pfam" id="PF02452">
    <property type="entry name" value="PemK_toxin"/>
    <property type="match status" value="1"/>
</dbReference>
<name>D6SV25_9BACT</name>
<dbReference type="Gene3D" id="2.30.30.110">
    <property type="match status" value="1"/>
</dbReference>
<dbReference type="eggNOG" id="COG2337">
    <property type="taxonomic scope" value="Bacteria"/>
</dbReference>
<dbReference type="InterPro" id="IPR003477">
    <property type="entry name" value="PemK-like"/>
</dbReference>
<organism evidence="1 2">
    <name type="scientific">Desulfonatronospira thiodismutans ASO3-1</name>
    <dbReference type="NCBI Taxonomy" id="555779"/>
    <lineage>
        <taxon>Bacteria</taxon>
        <taxon>Pseudomonadati</taxon>
        <taxon>Thermodesulfobacteriota</taxon>
        <taxon>Desulfovibrionia</taxon>
        <taxon>Desulfovibrionales</taxon>
        <taxon>Desulfonatronovibrionaceae</taxon>
        <taxon>Desulfonatronospira</taxon>
    </lineage>
</organism>
<proteinExistence type="predicted"/>
<evidence type="ECO:0000313" key="2">
    <source>
        <dbReference type="Proteomes" id="UP000005496"/>
    </source>
</evidence>
<dbReference type="GO" id="GO:0003677">
    <property type="term" value="F:DNA binding"/>
    <property type="evidence" value="ECO:0007669"/>
    <property type="project" value="InterPro"/>
</dbReference>
<evidence type="ECO:0000313" key="1">
    <source>
        <dbReference type="EMBL" id="EFI32781.1"/>
    </source>
</evidence>
<comment type="caution">
    <text evidence="1">The sequence shown here is derived from an EMBL/GenBank/DDBJ whole genome shotgun (WGS) entry which is preliminary data.</text>
</comment>
<sequence>MTTYSFGDIVLIGFPHTSQSEMAKRPALVIYDSADNDLLLARITSQRYTSQSDYRIIDWQDAGLILESYIRLGKLATIEKKYVLRLLGRLQKQEQDKVLSILKDIVCGGH</sequence>
<protein>
    <recommendedName>
        <fullName evidence="3">Transcriptional modulator of MazE/toxin, MazF</fullName>
    </recommendedName>
</protein>
<accession>D6SV25</accession>
<reference evidence="1" key="1">
    <citation type="submission" date="2010-05" db="EMBL/GenBank/DDBJ databases">
        <title>The draft genome of Desulfonatronospira thiodismutans ASO3-1.</title>
        <authorList>
            <consortium name="US DOE Joint Genome Institute (JGI-PGF)"/>
            <person name="Lucas S."/>
            <person name="Copeland A."/>
            <person name="Lapidus A."/>
            <person name="Cheng J.-F."/>
            <person name="Bruce D."/>
            <person name="Goodwin L."/>
            <person name="Pitluck S."/>
            <person name="Chertkov O."/>
            <person name="Brettin T."/>
            <person name="Detter J.C."/>
            <person name="Han C."/>
            <person name="Land M.L."/>
            <person name="Hauser L."/>
            <person name="Kyrpides N."/>
            <person name="Mikhailova N."/>
            <person name="Muyzer G."/>
            <person name="Woyke T."/>
        </authorList>
    </citation>
    <scope>NUCLEOTIDE SEQUENCE [LARGE SCALE GENOMIC DNA]</scope>
    <source>
        <strain evidence="1">ASO3-1</strain>
    </source>
</reference>
<dbReference type="AlphaFoldDB" id="D6SV25"/>
<keyword evidence="2" id="KW-1185">Reference proteome</keyword>
<gene>
    <name evidence="1" type="ORF">Dthio_PD0076</name>
</gene>